<reference evidence="1" key="1">
    <citation type="submission" date="2018-05" db="EMBL/GenBank/DDBJ databases">
        <authorList>
            <person name="Lanie J.A."/>
            <person name="Ng W.-L."/>
            <person name="Kazmierczak K.M."/>
            <person name="Andrzejewski T.M."/>
            <person name="Davidsen T.M."/>
            <person name="Wayne K.J."/>
            <person name="Tettelin H."/>
            <person name="Glass J.I."/>
            <person name="Rusch D."/>
            <person name="Podicherti R."/>
            <person name="Tsui H.-C.T."/>
            <person name="Winkler M.E."/>
        </authorList>
    </citation>
    <scope>NUCLEOTIDE SEQUENCE</scope>
</reference>
<gene>
    <name evidence="1" type="ORF">METZ01_LOCUS415441</name>
</gene>
<proteinExistence type="predicted"/>
<dbReference type="SUPFAM" id="SSF56112">
    <property type="entry name" value="Protein kinase-like (PK-like)"/>
    <property type="match status" value="1"/>
</dbReference>
<protein>
    <recommendedName>
        <fullName evidence="2">Aminoglycoside phosphotransferase domain-containing protein</fullName>
    </recommendedName>
</protein>
<sequence>MNETEKVNQIVSSLIPNVGQIDEIEYLPGGYNNDNFRVTIKDEIFVVRVVRDPRPRPFEKTYVSLSIAPELIALDTFNGHMITR</sequence>
<evidence type="ECO:0008006" key="2">
    <source>
        <dbReference type="Google" id="ProtNLM"/>
    </source>
</evidence>
<feature type="non-terminal residue" evidence="1">
    <location>
        <position position="84"/>
    </location>
</feature>
<evidence type="ECO:0000313" key="1">
    <source>
        <dbReference type="EMBL" id="SVD62587.1"/>
    </source>
</evidence>
<accession>A0A382WUQ9</accession>
<organism evidence="1">
    <name type="scientific">marine metagenome</name>
    <dbReference type="NCBI Taxonomy" id="408172"/>
    <lineage>
        <taxon>unclassified sequences</taxon>
        <taxon>metagenomes</taxon>
        <taxon>ecological metagenomes</taxon>
    </lineage>
</organism>
<dbReference type="EMBL" id="UINC01162693">
    <property type="protein sequence ID" value="SVD62587.1"/>
    <property type="molecule type" value="Genomic_DNA"/>
</dbReference>
<dbReference type="Gene3D" id="3.30.200.20">
    <property type="entry name" value="Phosphorylase Kinase, domain 1"/>
    <property type="match status" value="1"/>
</dbReference>
<name>A0A382WUQ9_9ZZZZ</name>
<dbReference type="InterPro" id="IPR011009">
    <property type="entry name" value="Kinase-like_dom_sf"/>
</dbReference>
<dbReference type="AlphaFoldDB" id="A0A382WUQ9"/>